<reference evidence="2" key="1">
    <citation type="journal article" date="2011" name="Nat. Biotechnol.">
        <title>The genomic sequence of the Chinese hamster ovary (CHO)-K1 cell line.</title>
        <authorList>
            <person name="Xu X."/>
            <person name="Nagarajan H."/>
            <person name="Lewis N.E."/>
            <person name="Pan S."/>
            <person name="Cai Z."/>
            <person name="Liu X."/>
            <person name="Chen W."/>
            <person name="Xie M."/>
            <person name="Wang W."/>
            <person name="Hammond S."/>
            <person name="Andersen M.R."/>
            <person name="Neff N."/>
            <person name="Passarelli B."/>
            <person name="Koh W."/>
            <person name="Fan H.C."/>
            <person name="Wang J."/>
            <person name="Gui Y."/>
            <person name="Lee K.H."/>
            <person name="Betenbaugh M.J."/>
            <person name="Quake S.R."/>
            <person name="Famili I."/>
            <person name="Palsson B.O."/>
            <person name="Wang J."/>
        </authorList>
    </citation>
    <scope>NUCLEOTIDE SEQUENCE [LARGE SCALE GENOMIC DNA]</scope>
    <source>
        <strain evidence="2">CHO K1 cell line</strain>
    </source>
</reference>
<evidence type="ECO:0000313" key="2">
    <source>
        <dbReference type="Proteomes" id="UP000001075"/>
    </source>
</evidence>
<dbReference type="AlphaFoldDB" id="G3HPI4"/>
<dbReference type="EMBL" id="JH000574">
    <property type="protein sequence ID" value="EGW10539.1"/>
    <property type="molecule type" value="Genomic_DNA"/>
</dbReference>
<accession>G3HPI4</accession>
<sequence>MGILEPYLCTQKHVFCLSKIYSPPGHEHFSFSEEPCVLFSFVDFVDSQENDLTPQPSRYSCLSVLFTQTSTGYETEKTLSSKVFFVPLSLQEKTSFSLQVLDEMIYK</sequence>
<protein>
    <submittedName>
        <fullName evidence="1">Uncharacterized protein</fullName>
    </submittedName>
</protein>
<proteinExistence type="predicted"/>
<evidence type="ECO:0000313" key="1">
    <source>
        <dbReference type="EMBL" id="EGW10539.1"/>
    </source>
</evidence>
<dbReference type="Proteomes" id="UP000001075">
    <property type="component" value="Unassembled WGS sequence"/>
</dbReference>
<organism evidence="1 2">
    <name type="scientific">Cricetulus griseus</name>
    <name type="common">Chinese hamster</name>
    <name type="synonym">Cricetulus barabensis griseus</name>
    <dbReference type="NCBI Taxonomy" id="10029"/>
    <lineage>
        <taxon>Eukaryota</taxon>
        <taxon>Metazoa</taxon>
        <taxon>Chordata</taxon>
        <taxon>Craniata</taxon>
        <taxon>Vertebrata</taxon>
        <taxon>Euteleostomi</taxon>
        <taxon>Mammalia</taxon>
        <taxon>Eutheria</taxon>
        <taxon>Euarchontoglires</taxon>
        <taxon>Glires</taxon>
        <taxon>Rodentia</taxon>
        <taxon>Myomorpha</taxon>
        <taxon>Muroidea</taxon>
        <taxon>Cricetidae</taxon>
        <taxon>Cricetinae</taxon>
        <taxon>Cricetulus</taxon>
    </lineage>
</organism>
<dbReference type="InParanoid" id="G3HPI4"/>
<name>G3HPI4_CRIGR</name>
<gene>
    <name evidence="1" type="ORF">I79_012697</name>
</gene>